<dbReference type="SMART" id="SM00506">
    <property type="entry name" value="A1pp"/>
    <property type="match status" value="1"/>
</dbReference>
<dbReference type="EMBL" id="CM001487">
    <property type="protein sequence ID" value="EIM57279.1"/>
    <property type="molecule type" value="Genomic_DNA"/>
</dbReference>
<proteinExistence type="predicted"/>
<dbReference type="Pfam" id="PF01661">
    <property type="entry name" value="Macro"/>
    <property type="match status" value="1"/>
</dbReference>
<gene>
    <name evidence="2" type="ORF">EubceDRAFT1_1483</name>
</gene>
<evidence type="ECO:0000259" key="1">
    <source>
        <dbReference type="PROSITE" id="PS51154"/>
    </source>
</evidence>
<organism evidence="2 3">
    <name type="scientific">Eubacterium cellulosolvens (strain ATCC 43171 / JCM 9499 / 6)</name>
    <name type="common">Cillobacterium cellulosolvens</name>
    <dbReference type="NCBI Taxonomy" id="633697"/>
    <lineage>
        <taxon>Bacteria</taxon>
        <taxon>Bacillati</taxon>
        <taxon>Bacillota</taxon>
        <taxon>Clostridia</taxon>
        <taxon>Eubacteriales</taxon>
        <taxon>Eubacteriaceae</taxon>
        <taxon>Eubacterium</taxon>
    </lineage>
</organism>
<feature type="domain" description="Macro" evidence="1">
    <location>
        <begin position="1"/>
        <end position="172"/>
    </location>
</feature>
<evidence type="ECO:0000313" key="3">
    <source>
        <dbReference type="Proteomes" id="UP000005753"/>
    </source>
</evidence>
<reference evidence="2 3" key="2">
    <citation type="submission" date="2012-02" db="EMBL/GenBank/DDBJ databases">
        <title>Improved High-Quality Draft sequence of Eubacterium cellulosolvens 6.</title>
        <authorList>
            <consortium name="US DOE Joint Genome Institute"/>
            <person name="Lucas S."/>
            <person name="Han J."/>
            <person name="Lapidus A."/>
            <person name="Cheng J.-F."/>
            <person name="Goodwin L."/>
            <person name="Pitluck S."/>
            <person name="Peters L."/>
            <person name="Mikhailova N."/>
            <person name="Gu W."/>
            <person name="Detter J.C."/>
            <person name="Han C."/>
            <person name="Tapia R."/>
            <person name="Land M."/>
            <person name="Hauser L."/>
            <person name="Kyrpides N."/>
            <person name="Ivanova N."/>
            <person name="Pagani I."/>
            <person name="Johnson E."/>
            <person name="Mukhopadhyay B."/>
            <person name="Anderson I."/>
            <person name="Woyke T."/>
        </authorList>
    </citation>
    <scope>NUCLEOTIDE SEQUENCE [LARGE SCALE GENOMIC DNA]</scope>
    <source>
        <strain evidence="2 3">6</strain>
    </source>
</reference>
<keyword evidence="3" id="KW-1185">Reference proteome</keyword>
<dbReference type="HOGENOM" id="CLU_046550_5_1_9"/>
<name>I5AU06_EUBC6</name>
<dbReference type="Gene3D" id="3.40.220.10">
    <property type="entry name" value="Leucine Aminopeptidase, subunit E, domain 1"/>
    <property type="match status" value="1"/>
</dbReference>
<reference evidence="2 3" key="1">
    <citation type="submission" date="2010-08" db="EMBL/GenBank/DDBJ databases">
        <authorList>
            <consortium name="US DOE Joint Genome Institute (JGI-PGF)"/>
            <person name="Lucas S."/>
            <person name="Copeland A."/>
            <person name="Lapidus A."/>
            <person name="Cheng J.-F."/>
            <person name="Bruce D."/>
            <person name="Goodwin L."/>
            <person name="Pitluck S."/>
            <person name="Land M.L."/>
            <person name="Hauser L."/>
            <person name="Chang Y.-J."/>
            <person name="Anderson I.J."/>
            <person name="Johnson E."/>
            <person name="Mulhopadhyay B."/>
            <person name="Kyrpides N."/>
            <person name="Woyke T.J."/>
        </authorList>
    </citation>
    <scope>NUCLEOTIDE SEQUENCE [LARGE SCALE GENOMIC DNA]</scope>
    <source>
        <strain evidence="2 3">6</strain>
    </source>
</reference>
<dbReference type="AlphaFoldDB" id="I5AU06"/>
<dbReference type="SUPFAM" id="SSF52949">
    <property type="entry name" value="Macro domain-like"/>
    <property type="match status" value="1"/>
</dbReference>
<accession>I5AU06</accession>
<dbReference type="Proteomes" id="UP000005753">
    <property type="component" value="Chromosome"/>
</dbReference>
<dbReference type="PANTHER" id="PTHR11106:SF27">
    <property type="entry name" value="MACRO DOMAIN-CONTAINING PROTEIN"/>
    <property type="match status" value="1"/>
</dbReference>
<dbReference type="PROSITE" id="PS51154">
    <property type="entry name" value="MACRO"/>
    <property type="match status" value="1"/>
</dbReference>
<dbReference type="OrthoDB" id="6194521at2"/>
<sequence>MRGMKVSHCGITQLNTEAIVNAANERLQAGGGVCGAIFEAAGIRQLKEACDKIGHCDTGEAVITPGFDLNAKYIIHAVGPRWKDGKSGEIELLYSAYYTALELAVKNNCKSIGFPLISSGIFGCPYDHAWETAIAACRDFQDEHPDQEISIVFAIQDDEIMEFGEVMLDTMGLLIW</sequence>
<dbReference type="InterPro" id="IPR043472">
    <property type="entry name" value="Macro_dom-like"/>
</dbReference>
<protein>
    <submittedName>
        <fullName evidence="2">Putative phosphatase, C-terminal domain of histone macro H2A1 like protein</fullName>
    </submittedName>
</protein>
<dbReference type="PANTHER" id="PTHR11106">
    <property type="entry name" value="GANGLIOSIDE INDUCED DIFFERENTIATION ASSOCIATED PROTEIN 2-RELATED"/>
    <property type="match status" value="1"/>
</dbReference>
<dbReference type="InterPro" id="IPR002589">
    <property type="entry name" value="Macro_dom"/>
</dbReference>
<evidence type="ECO:0000313" key="2">
    <source>
        <dbReference type="EMBL" id="EIM57279.1"/>
    </source>
</evidence>
<dbReference type="STRING" id="633697.EubceDRAFT1_1483"/>
<dbReference type="eggNOG" id="COG2110">
    <property type="taxonomic scope" value="Bacteria"/>
</dbReference>